<feature type="region of interest" description="Disordered" evidence="1">
    <location>
        <begin position="416"/>
        <end position="435"/>
    </location>
</feature>
<keyword evidence="4" id="KW-1185">Reference proteome</keyword>
<evidence type="ECO:0000256" key="1">
    <source>
        <dbReference type="SAM" id="MobiDB-lite"/>
    </source>
</evidence>
<sequence>MSVTNFFANAARRLDLMVPGYFPEAKHNHYKDFSWPQTLTFRQLHSMYRRNGLASAGVNKTILKTWQDTPEIWETAKAKESPLEKDIRQRFEDLMIWQALAEADRRAMVGGYAGVILRFRDDKRFDQPVDSVRGGLDGLAEVIPAWGGQGAQLEVAEWVTDERSEDYGKPKMFRFNEAAVGKGQNKVRQFMVHPDRVLIWSKDGTIHCESDLEPGYNDLLDAEKVKGAGGEGFYKSARGNPVLEADKEMKWADMAKAMGVPVGELADKMNEQVEDFQKGFDKLLMVQGMQAKTLPVTLPTGDTYFNAAVNSFAASLLIPVKILLGSQTGERASTEDATEWNLVNNARRVNFAKPRIRALLNRLERVEIIPERDWAINWADLTDASKDKKIERAGKMADINKQQQDEPVWRAAEIRAAAGDEGVPPNALSDDGDDL</sequence>
<dbReference type="RefSeq" id="WP_024089641.1">
    <property type="nucleotide sequence ID" value="NC_023135.1"/>
</dbReference>
<evidence type="ECO:0000313" key="3">
    <source>
        <dbReference type="EMBL" id="AHD00469.1"/>
    </source>
</evidence>
<dbReference type="Pfam" id="PF06381">
    <property type="entry name" value="Phage_portal_3"/>
    <property type="match status" value="1"/>
</dbReference>
<accession>V9VRZ4</accession>
<dbReference type="OrthoDB" id="7440425at2"/>
<gene>
    <name evidence="3" type="ORF">METH_06820</name>
</gene>
<dbReference type="PATRIC" id="fig|999552.6.peg.1372"/>
<organism evidence="3 4">
    <name type="scientific">Leisingera methylohalidivorans DSM 14336</name>
    <dbReference type="NCBI Taxonomy" id="999552"/>
    <lineage>
        <taxon>Bacteria</taxon>
        <taxon>Pseudomonadati</taxon>
        <taxon>Pseudomonadota</taxon>
        <taxon>Alphaproteobacteria</taxon>
        <taxon>Rhodobacterales</taxon>
        <taxon>Roseobacteraceae</taxon>
        <taxon>Leisingera</taxon>
    </lineage>
</organism>
<dbReference type="InterPro" id="IPR024459">
    <property type="entry name" value="Acb1-like_N"/>
</dbReference>
<evidence type="ECO:0000259" key="2">
    <source>
        <dbReference type="Pfam" id="PF06381"/>
    </source>
</evidence>
<dbReference type="AlphaFoldDB" id="V9VRZ4"/>
<feature type="domain" description="Anti-CBASS protein Acb1-like N-terminal" evidence="2">
    <location>
        <begin position="43"/>
        <end position="399"/>
    </location>
</feature>
<dbReference type="STRING" id="999552.METH_06820"/>
<name>V9VRZ4_9RHOB</name>
<dbReference type="KEGG" id="lmd:METH_06820"/>
<proteinExistence type="predicted"/>
<dbReference type="Proteomes" id="UP000018780">
    <property type="component" value="Chromosome"/>
</dbReference>
<dbReference type="EMBL" id="CP006773">
    <property type="protein sequence ID" value="AHD00469.1"/>
    <property type="molecule type" value="Genomic_DNA"/>
</dbReference>
<reference evidence="3 4" key="1">
    <citation type="submission" date="2013-09" db="EMBL/GenBank/DDBJ databases">
        <authorList>
            <consortium name="DOE Joint Genome Institute"/>
            <person name="Klenk H.-P."/>
            <person name="Huntemann M."/>
            <person name="Han J."/>
            <person name="Chen A."/>
            <person name="Kyrpides N."/>
            <person name="Mavromatis K."/>
            <person name="Markowitz V."/>
            <person name="Palaniappan K."/>
            <person name="Ivanova N."/>
            <person name="Schaumberg A."/>
            <person name="Pati A."/>
            <person name="Liolios K."/>
            <person name="Nordberg H.P."/>
            <person name="Cantor M.N."/>
            <person name="Hua S.X."/>
            <person name="Woyke T."/>
        </authorList>
    </citation>
    <scope>NUCLEOTIDE SEQUENCE [LARGE SCALE GENOMIC DNA]</scope>
    <source>
        <strain evidence="3 4">DSM 14336</strain>
    </source>
</reference>
<dbReference type="HOGENOM" id="CLU_043954_0_0_5"/>
<evidence type="ECO:0000313" key="4">
    <source>
        <dbReference type="Proteomes" id="UP000018780"/>
    </source>
</evidence>
<protein>
    <recommendedName>
        <fullName evidence="2">Anti-CBASS protein Acb1-like N-terminal domain-containing protein</fullName>
    </recommendedName>
</protein>